<evidence type="ECO:0000256" key="1">
    <source>
        <dbReference type="PROSITE-ProRule" id="PRU00176"/>
    </source>
</evidence>
<evidence type="ECO:0000313" key="4">
    <source>
        <dbReference type="EMBL" id="KJH42357.1"/>
    </source>
</evidence>
<feature type="region of interest" description="Disordered" evidence="2">
    <location>
        <begin position="312"/>
        <end position="348"/>
    </location>
</feature>
<feature type="compositionally biased region" description="Basic and acidic residues" evidence="2">
    <location>
        <begin position="7"/>
        <end position="22"/>
    </location>
</feature>
<dbReference type="OrthoDB" id="439993at2759"/>
<dbReference type="Proteomes" id="UP000053766">
    <property type="component" value="Unassembled WGS sequence"/>
</dbReference>
<reference evidence="5" key="2">
    <citation type="journal article" date="2016" name="Sci. Rep.">
        <title>Dictyocaulus viviparus genome, variome and transcriptome elucidate lungworm biology and support future intervention.</title>
        <authorList>
            <person name="McNulty S.N."/>
            <person name="Strube C."/>
            <person name="Rosa B.A."/>
            <person name="Martin J.C."/>
            <person name="Tyagi R."/>
            <person name="Choi Y.J."/>
            <person name="Wang Q."/>
            <person name="Hallsworth Pepin K."/>
            <person name="Zhang X."/>
            <person name="Ozersky P."/>
            <person name="Wilson R.K."/>
            <person name="Sternberg P.W."/>
            <person name="Gasser R.B."/>
            <person name="Mitreva M."/>
        </authorList>
    </citation>
    <scope>NUCLEOTIDE SEQUENCE [LARGE SCALE GENOMIC DNA]</scope>
    <source>
        <strain evidence="5">HannoverDv2000</strain>
    </source>
</reference>
<dbReference type="InterPro" id="IPR000504">
    <property type="entry name" value="RRM_dom"/>
</dbReference>
<dbReference type="SUPFAM" id="SSF54928">
    <property type="entry name" value="RNA-binding domain, RBD"/>
    <property type="match status" value="1"/>
</dbReference>
<dbReference type="Pfam" id="PF00076">
    <property type="entry name" value="RRM_1"/>
    <property type="match status" value="1"/>
</dbReference>
<protein>
    <recommendedName>
        <fullName evidence="3">RRM domain-containing protein</fullName>
    </recommendedName>
</protein>
<dbReference type="EMBL" id="KN716675">
    <property type="protein sequence ID" value="KJH42357.1"/>
    <property type="molecule type" value="Genomic_DNA"/>
</dbReference>
<organism evidence="4 5">
    <name type="scientific">Dictyocaulus viviparus</name>
    <name type="common">Bovine lungworm</name>
    <dbReference type="NCBI Taxonomy" id="29172"/>
    <lineage>
        <taxon>Eukaryota</taxon>
        <taxon>Metazoa</taxon>
        <taxon>Ecdysozoa</taxon>
        <taxon>Nematoda</taxon>
        <taxon>Chromadorea</taxon>
        <taxon>Rhabditida</taxon>
        <taxon>Rhabditina</taxon>
        <taxon>Rhabditomorpha</taxon>
        <taxon>Strongyloidea</taxon>
        <taxon>Metastrongylidae</taxon>
        <taxon>Dictyocaulus</taxon>
    </lineage>
</organism>
<proteinExistence type="predicted"/>
<reference evidence="4 5" key="1">
    <citation type="submission" date="2013-11" db="EMBL/GenBank/DDBJ databases">
        <title>Draft genome of the bovine lungworm Dictyocaulus viviparus.</title>
        <authorList>
            <person name="Mitreva M."/>
        </authorList>
    </citation>
    <scope>NUCLEOTIDE SEQUENCE [LARGE SCALE GENOMIC DNA]</scope>
    <source>
        <strain evidence="4 5">HannoverDv2000</strain>
    </source>
</reference>
<feature type="region of interest" description="Disordered" evidence="2">
    <location>
        <begin position="277"/>
        <end position="296"/>
    </location>
</feature>
<feature type="region of interest" description="Disordered" evidence="2">
    <location>
        <begin position="1"/>
        <end position="39"/>
    </location>
</feature>
<dbReference type="GO" id="GO:0003723">
    <property type="term" value="F:RNA binding"/>
    <property type="evidence" value="ECO:0007669"/>
    <property type="project" value="UniProtKB-UniRule"/>
</dbReference>
<name>A0A0D8XF36_DICVI</name>
<dbReference type="Gene3D" id="3.30.70.330">
    <property type="match status" value="1"/>
</dbReference>
<feature type="non-terminal residue" evidence="4">
    <location>
        <position position="1"/>
    </location>
</feature>
<dbReference type="CDD" id="cd00590">
    <property type="entry name" value="RRM_SF"/>
    <property type="match status" value="1"/>
</dbReference>
<dbReference type="PROSITE" id="PS50102">
    <property type="entry name" value="RRM"/>
    <property type="match status" value="1"/>
</dbReference>
<dbReference type="InterPro" id="IPR035979">
    <property type="entry name" value="RBD_domain_sf"/>
</dbReference>
<dbReference type="STRING" id="29172.A0A0D8XF36"/>
<dbReference type="InterPro" id="IPR012677">
    <property type="entry name" value="Nucleotide-bd_a/b_plait_sf"/>
</dbReference>
<dbReference type="SMART" id="SM00360">
    <property type="entry name" value="RRM"/>
    <property type="match status" value="1"/>
</dbReference>
<feature type="domain" description="RRM" evidence="3">
    <location>
        <begin position="147"/>
        <end position="236"/>
    </location>
</feature>
<feature type="compositionally biased region" description="Acidic residues" evidence="2">
    <location>
        <begin position="312"/>
        <end position="321"/>
    </location>
</feature>
<gene>
    <name evidence="4" type="ORF">DICVIV_11653</name>
</gene>
<dbReference type="AlphaFoldDB" id="A0A0D8XF36"/>
<evidence type="ECO:0000259" key="3">
    <source>
        <dbReference type="PROSITE" id="PS50102"/>
    </source>
</evidence>
<evidence type="ECO:0000313" key="5">
    <source>
        <dbReference type="Proteomes" id="UP000053766"/>
    </source>
</evidence>
<keyword evidence="1" id="KW-0694">RNA-binding</keyword>
<evidence type="ECO:0000256" key="2">
    <source>
        <dbReference type="SAM" id="MobiDB-lite"/>
    </source>
</evidence>
<accession>A0A0D8XF36</accession>
<feature type="compositionally biased region" description="Basic and acidic residues" evidence="2">
    <location>
        <begin position="322"/>
        <end position="334"/>
    </location>
</feature>
<keyword evidence="5" id="KW-1185">Reference proteome</keyword>
<sequence length="454" mass="52478">EKRRRSGPNDEKVPIKKSRNDESEADVTNSFSEVETSGEIKKKRLRKRTKGLRTRIKDKIELALRTTPTPLAHLFTTLDDAGTPQAAYIDVIKAIGLSGEDWLKAASLSPKAVEAISNITDMFKIERSLEGKLMLKYRPAEWCKDDCTVYLDNLPAGCTSEKIHRIARKFGTVVEVFLPRSPSRQFLSAYGTLEIGKHSRSFAFVQFTDSSACNSMCRAFAHNFPTNGSKENNRSLVPLLQRLLMKIRILSKRRRRRTYAQNVLLMKLRKEQAAIIKKERTANKRTSKISRTDKQRNSFVNFQDGKVFVNDQTDDEHDAEPDDSHRSEHDDSHRSSVGQSDKSQACVHKLQISSCRKKRKRRRRRNTDTGPYAISGSVSDYFGKMQVLPFIRYLELRREYIGLRRESDRRTKELVMHDEVFKDSTMSMNNAKLGRKLDFYRDHLWEVHDIKEDE</sequence>
<feature type="compositionally biased region" description="Polar residues" evidence="2">
    <location>
        <begin position="26"/>
        <end position="35"/>
    </location>
</feature>